<feature type="coiled-coil region" evidence="1">
    <location>
        <begin position="100"/>
        <end position="127"/>
    </location>
</feature>
<dbReference type="GO" id="GO:0008270">
    <property type="term" value="F:zinc ion binding"/>
    <property type="evidence" value="ECO:0007669"/>
    <property type="project" value="TreeGrafter"/>
</dbReference>
<evidence type="ECO:0008006" key="4">
    <source>
        <dbReference type="Google" id="ProtNLM"/>
    </source>
</evidence>
<dbReference type="Proteomes" id="UP000824081">
    <property type="component" value="Unassembled WGS sequence"/>
</dbReference>
<dbReference type="GO" id="GO:0050897">
    <property type="term" value="F:cobalt ion binding"/>
    <property type="evidence" value="ECO:0007669"/>
    <property type="project" value="TreeGrafter"/>
</dbReference>
<dbReference type="PANTHER" id="PTHR38430">
    <property type="entry name" value="PROTEIN-ARGININE KINASE ACTIVATOR PROTEIN"/>
    <property type="match status" value="1"/>
</dbReference>
<dbReference type="GO" id="GO:1990169">
    <property type="term" value="P:stress response to copper ion"/>
    <property type="evidence" value="ECO:0007669"/>
    <property type="project" value="TreeGrafter"/>
</dbReference>
<evidence type="ECO:0000256" key="1">
    <source>
        <dbReference type="SAM" id="Coils"/>
    </source>
</evidence>
<protein>
    <recommendedName>
        <fullName evidence="4">UVR domain-containing protein</fullName>
    </recommendedName>
</protein>
<keyword evidence="1" id="KW-0175">Coiled coil</keyword>
<accession>A0A9D1SH85</accession>
<name>A0A9D1SH85_9FIRM</name>
<evidence type="ECO:0000313" key="3">
    <source>
        <dbReference type="Proteomes" id="UP000824081"/>
    </source>
</evidence>
<dbReference type="GO" id="GO:0046870">
    <property type="term" value="F:cadmium ion binding"/>
    <property type="evidence" value="ECO:0007669"/>
    <property type="project" value="TreeGrafter"/>
</dbReference>
<organism evidence="2 3">
    <name type="scientific">Candidatus Scatosoma pullistercoris</name>
    <dbReference type="NCBI Taxonomy" id="2840934"/>
    <lineage>
        <taxon>Bacteria</taxon>
        <taxon>Bacillati</taxon>
        <taxon>Bacillota</taxon>
        <taxon>Clostridia</taxon>
        <taxon>Candidatus Scatosoma</taxon>
    </lineage>
</organism>
<dbReference type="EMBL" id="DVMZ01000152">
    <property type="protein sequence ID" value="HIU59587.1"/>
    <property type="molecule type" value="Genomic_DNA"/>
</dbReference>
<dbReference type="InterPro" id="IPR025542">
    <property type="entry name" value="YacH"/>
</dbReference>
<reference evidence="2" key="1">
    <citation type="submission" date="2020-10" db="EMBL/GenBank/DDBJ databases">
        <authorList>
            <person name="Gilroy R."/>
        </authorList>
    </citation>
    <scope>NUCLEOTIDE SEQUENCE</scope>
    <source>
        <strain evidence="2">11687</strain>
    </source>
</reference>
<sequence>MLCCHCKKNQAIKTHEKTIDGKKQTEYYCLDCYHRLFISAEEAEKTAGGQIAMCPYCGTSEEDFRVRGRVGCAQCYRYLAGVVLPVVIRMQGDEAHCGKRREISDEREEMISRRNFLQNRVEEYMRAKDYAAVKKCSEELKKLKKALYEEDAGHG</sequence>
<dbReference type="GO" id="GO:1990170">
    <property type="term" value="P:stress response to cadmium ion"/>
    <property type="evidence" value="ECO:0007669"/>
    <property type="project" value="TreeGrafter"/>
</dbReference>
<comment type="caution">
    <text evidence="2">The sequence shown here is derived from an EMBL/GenBank/DDBJ whole genome shotgun (WGS) entry which is preliminary data.</text>
</comment>
<evidence type="ECO:0000313" key="2">
    <source>
        <dbReference type="EMBL" id="HIU59587.1"/>
    </source>
</evidence>
<dbReference type="PANTHER" id="PTHR38430:SF1">
    <property type="entry name" value="PROTEIN-ARGININE KINASE ACTIVATOR PROTEIN"/>
    <property type="match status" value="1"/>
</dbReference>
<gene>
    <name evidence="2" type="ORF">IAC57_05725</name>
</gene>
<dbReference type="PIRSF" id="PIRSF015034">
    <property type="entry name" value="YacH"/>
    <property type="match status" value="1"/>
</dbReference>
<dbReference type="GO" id="GO:0005507">
    <property type="term" value="F:copper ion binding"/>
    <property type="evidence" value="ECO:0007669"/>
    <property type="project" value="TreeGrafter"/>
</dbReference>
<dbReference type="AlphaFoldDB" id="A0A9D1SH85"/>
<reference evidence="2" key="2">
    <citation type="journal article" date="2021" name="PeerJ">
        <title>Extensive microbial diversity within the chicken gut microbiome revealed by metagenomics and culture.</title>
        <authorList>
            <person name="Gilroy R."/>
            <person name="Ravi A."/>
            <person name="Getino M."/>
            <person name="Pursley I."/>
            <person name="Horton D.L."/>
            <person name="Alikhan N.F."/>
            <person name="Baker D."/>
            <person name="Gharbi K."/>
            <person name="Hall N."/>
            <person name="Watson M."/>
            <person name="Adriaenssens E.M."/>
            <person name="Foster-Nyarko E."/>
            <person name="Jarju S."/>
            <person name="Secka A."/>
            <person name="Antonio M."/>
            <person name="Oren A."/>
            <person name="Chaudhuri R.R."/>
            <person name="La Ragione R."/>
            <person name="Hildebrand F."/>
            <person name="Pallen M.J."/>
        </authorList>
    </citation>
    <scope>NUCLEOTIDE SEQUENCE</scope>
    <source>
        <strain evidence="2">11687</strain>
    </source>
</reference>
<proteinExistence type="predicted"/>